<accession>A0A164QA66</accession>
<organism evidence="1 2">
    <name type="scientific">Daphnia magna</name>
    <dbReference type="NCBI Taxonomy" id="35525"/>
    <lineage>
        <taxon>Eukaryota</taxon>
        <taxon>Metazoa</taxon>
        <taxon>Ecdysozoa</taxon>
        <taxon>Arthropoda</taxon>
        <taxon>Crustacea</taxon>
        <taxon>Branchiopoda</taxon>
        <taxon>Diplostraca</taxon>
        <taxon>Cladocera</taxon>
        <taxon>Anomopoda</taxon>
        <taxon>Daphniidae</taxon>
        <taxon>Daphnia</taxon>
    </lineage>
</organism>
<protein>
    <submittedName>
        <fullName evidence="1">Uncharacterized protein</fullName>
    </submittedName>
</protein>
<sequence length="51" mass="5920">MTVPLLCHHRAKNAHLSTVLRYSLAKRFLKNYSHVIIQVNPHDRKLLIATT</sequence>
<proteinExistence type="predicted"/>
<reference evidence="1 2" key="1">
    <citation type="submission" date="2016-03" db="EMBL/GenBank/DDBJ databases">
        <title>EvidentialGene: Evidence-directed Construction of Genes on Genomes.</title>
        <authorList>
            <person name="Gilbert D.G."/>
            <person name="Choi J.-H."/>
            <person name="Mockaitis K."/>
            <person name="Colbourne J."/>
            <person name="Pfrender M."/>
        </authorList>
    </citation>
    <scope>NUCLEOTIDE SEQUENCE [LARGE SCALE GENOMIC DNA]</scope>
    <source>
        <strain evidence="1 2">Xinb3</strain>
        <tissue evidence="1">Complete organism</tissue>
    </source>
</reference>
<dbReference type="Proteomes" id="UP000076858">
    <property type="component" value="Unassembled WGS sequence"/>
</dbReference>
<dbReference type="AlphaFoldDB" id="A0A164QA66"/>
<evidence type="ECO:0000313" key="2">
    <source>
        <dbReference type="Proteomes" id="UP000076858"/>
    </source>
</evidence>
<evidence type="ECO:0000313" key="1">
    <source>
        <dbReference type="EMBL" id="KZS07571.1"/>
    </source>
</evidence>
<dbReference type="EMBL" id="LRGB01002451">
    <property type="protein sequence ID" value="KZS07571.1"/>
    <property type="molecule type" value="Genomic_DNA"/>
</dbReference>
<keyword evidence="2" id="KW-1185">Reference proteome</keyword>
<gene>
    <name evidence="1" type="ORF">APZ42_028729</name>
</gene>
<name>A0A164QA66_9CRUS</name>
<comment type="caution">
    <text evidence="1">The sequence shown here is derived from an EMBL/GenBank/DDBJ whole genome shotgun (WGS) entry which is preliminary data.</text>
</comment>